<reference evidence="2" key="1">
    <citation type="submission" date="2021-02" db="EMBL/GenBank/DDBJ databases">
        <authorList>
            <person name="Nowell W R."/>
        </authorList>
    </citation>
    <scope>NUCLEOTIDE SEQUENCE</scope>
</reference>
<dbReference type="Proteomes" id="UP000663854">
    <property type="component" value="Unassembled WGS sequence"/>
</dbReference>
<sequence length="488" mass="58294">MPSKFTRLENLIFHGIKSFFLDAILMSLLTLPCLSSLVIDCIDNVENKNVVFYQIFRLPVLKYCKLSLNEPFSLGSLPIATTEFSSIEHLVITKLLRLDELNGLLSYVPKLHLLSIHLSNRFSETYQQQHFIHLNHLTHVFLNITNMNFKEFELIIKNLFNRVEVLCITLKDDSTYLYENQWKQLILFHMHHLRIFDIMISYTADSSADIFISISLTNHFKSQFWFERRWFFEYQIYNDLLDGFIFYSINPYRRKSYSIYDERVMSTSSFRPKCNINPVQFVKIQEQEEIINCRYYFPNAIELTLSYFYEKKNQNFHLTSFNNIIPLKQLTKLVIHICPDRFVEIIELLLLSPNIHTFEIHCESLKYFDLISIENSETFQLLSKTNNIKEIIIMLDCTLEITKFFVNLCLRLQYLTMKISNDNLQLVLPFLFSKSNYITHNLFLLCIKYMSNTEFDILENFIVLQESFDVYLTRTKVNPYNNDVYLWW</sequence>
<gene>
    <name evidence="2" type="ORF">JXQ802_LOCUS30502</name>
    <name evidence="1" type="ORF">PYM288_LOCUS20119</name>
</gene>
<name>A0A815FKQ1_9BILA</name>
<keyword evidence="3" id="KW-1185">Reference proteome</keyword>
<comment type="caution">
    <text evidence="2">The sequence shown here is derived from an EMBL/GenBank/DDBJ whole genome shotgun (WGS) entry which is preliminary data.</text>
</comment>
<dbReference type="EMBL" id="CAJNOH010000713">
    <property type="protein sequence ID" value="CAF1109668.1"/>
    <property type="molecule type" value="Genomic_DNA"/>
</dbReference>
<dbReference type="Proteomes" id="UP000663870">
    <property type="component" value="Unassembled WGS sequence"/>
</dbReference>
<dbReference type="AlphaFoldDB" id="A0A815FKQ1"/>
<accession>A0A815FKQ1</accession>
<organism evidence="2 3">
    <name type="scientific">Rotaria sordida</name>
    <dbReference type="NCBI Taxonomy" id="392033"/>
    <lineage>
        <taxon>Eukaryota</taxon>
        <taxon>Metazoa</taxon>
        <taxon>Spiralia</taxon>
        <taxon>Gnathifera</taxon>
        <taxon>Rotifera</taxon>
        <taxon>Eurotatoria</taxon>
        <taxon>Bdelloidea</taxon>
        <taxon>Philodinida</taxon>
        <taxon>Philodinidae</taxon>
        <taxon>Rotaria</taxon>
    </lineage>
</organism>
<proteinExistence type="predicted"/>
<evidence type="ECO:0000313" key="3">
    <source>
        <dbReference type="Proteomes" id="UP000663870"/>
    </source>
</evidence>
<dbReference type="EMBL" id="CAJNOL010001242">
    <property type="protein sequence ID" value="CAF1320208.1"/>
    <property type="molecule type" value="Genomic_DNA"/>
</dbReference>
<evidence type="ECO:0000313" key="1">
    <source>
        <dbReference type="EMBL" id="CAF1109668.1"/>
    </source>
</evidence>
<protein>
    <submittedName>
        <fullName evidence="2">Uncharacterized protein</fullName>
    </submittedName>
</protein>
<evidence type="ECO:0000313" key="2">
    <source>
        <dbReference type="EMBL" id="CAF1320208.1"/>
    </source>
</evidence>